<evidence type="ECO:0000313" key="1">
    <source>
        <dbReference type="EMBL" id="CAI3971269.1"/>
    </source>
</evidence>
<protein>
    <submittedName>
        <fullName evidence="1">Uncharacterized protein</fullName>
    </submittedName>
</protein>
<organism evidence="1">
    <name type="scientific">Ochrobactrum phage ORM_20</name>
    <dbReference type="NCBI Taxonomy" id="2985243"/>
    <lineage>
        <taxon>Viruses</taxon>
    </lineage>
</organism>
<dbReference type="EMBL" id="OX359470">
    <property type="protein sequence ID" value="CAI3971269.1"/>
    <property type="molecule type" value="Genomic_DNA"/>
</dbReference>
<sequence length="65" mass="7774">MKFAIYNATTKSYIAVQNAEYIYTKLPGHIRKFDTFLDAENFKYDVLQFHPDYRVRDIHSIVEVK</sequence>
<reference evidence="1" key="1">
    <citation type="submission" date="2022-10" db="EMBL/GenBank/DDBJ databases">
        <authorList>
            <person name="Meaden S."/>
        </authorList>
    </citation>
    <scope>NUCLEOTIDE SEQUENCE</scope>
</reference>
<name>A0A9N6WS81_9VIRU</name>
<accession>A0A9N6WS81</accession>
<gene>
    <name evidence="1" type="ORF">ORM20_00220</name>
</gene>
<proteinExistence type="predicted"/>